<name>A0ABD1QHY9_9LAMI</name>
<evidence type="ECO:0000313" key="2">
    <source>
        <dbReference type="EMBL" id="KAL2474624.1"/>
    </source>
</evidence>
<accession>A0ABD1QHY9</accession>
<proteinExistence type="predicted"/>
<reference evidence="3" key="1">
    <citation type="submission" date="2024-07" db="EMBL/GenBank/DDBJ databases">
        <title>Two chromosome-level genome assemblies of Korean endemic species Abeliophyllum distichum and Forsythia ovata (Oleaceae).</title>
        <authorList>
            <person name="Jang H."/>
        </authorList>
    </citation>
    <scope>NUCLEOTIDE SEQUENCE [LARGE SCALE GENOMIC DNA]</scope>
</reference>
<comment type="caution">
    <text evidence="2">The sequence shown here is derived from an EMBL/GenBank/DDBJ whole genome shotgun (WGS) entry which is preliminary data.</text>
</comment>
<dbReference type="Proteomes" id="UP001604336">
    <property type="component" value="Unassembled WGS sequence"/>
</dbReference>
<keyword evidence="3" id="KW-1185">Reference proteome</keyword>
<feature type="compositionally biased region" description="Basic and acidic residues" evidence="1">
    <location>
        <begin position="88"/>
        <end position="102"/>
    </location>
</feature>
<sequence length="109" mass="13006">MVADISQFHDTRQKDGETLKSYFKRFNKIETVTVDKALDALVTILHICIPFWRDVQNSQPKTYSQLVDLIQHEIQLEEMIENKEIAERDRKDRCRTEGRRSPEPQFNHF</sequence>
<evidence type="ECO:0000313" key="3">
    <source>
        <dbReference type="Proteomes" id="UP001604336"/>
    </source>
</evidence>
<feature type="region of interest" description="Disordered" evidence="1">
    <location>
        <begin position="88"/>
        <end position="109"/>
    </location>
</feature>
<evidence type="ECO:0000256" key="1">
    <source>
        <dbReference type="SAM" id="MobiDB-lite"/>
    </source>
</evidence>
<organism evidence="2 3">
    <name type="scientific">Abeliophyllum distichum</name>
    <dbReference type="NCBI Taxonomy" id="126358"/>
    <lineage>
        <taxon>Eukaryota</taxon>
        <taxon>Viridiplantae</taxon>
        <taxon>Streptophyta</taxon>
        <taxon>Embryophyta</taxon>
        <taxon>Tracheophyta</taxon>
        <taxon>Spermatophyta</taxon>
        <taxon>Magnoliopsida</taxon>
        <taxon>eudicotyledons</taxon>
        <taxon>Gunneridae</taxon>
        <taxon>Pentapetalae</taxon>
        <taxon>asterids</taxon>
        <taxon>lamiids</taxon>
        <taxon>Lamiales</taxon>
        <taxon>Oleaceae</taxon>
        <taxon>Forsythieae</taxon>
        <taxon>Abeliophyllum</taxon>
    </lineage>
</organism>
<dbReference type="AlphaFoldDB" id="A0ABD1QHY9"/>
<gene>
    <name evidence="2" type="ORF">Adt_35360</name>
</gene>
<protein>
    <recommendedName>
        <fullName evidence="4">Retrotransposon gag domain-containing protein</fullName>
    </recommendedName>
</protein>
<evidence type="ECO:0008006" key="4">
    <source>
        <dbReference type="Google" id="ProtNLM"/>
    </source>
</evidence>
<dbReference type="EMBL" id="JBFOLK010000011">
    <property type="protein sequence ID" value="KAL2474624.1"/>
    <property type="molecule type" value="Genomic_DNA"/>
</dbReference>